<reference evidence="2" key="1">
    <citation type="submission" date="2023-06" db="EMBL/GenBank/DDBJ databases">
        <title>Reference genome for the Northern bat (Eptesicus nilssonii), a most northern bat species.</title>
        <authorList>
            <person name="Laine V.N."/>
            <person name="Pulliainen A.T."/>
            <person name="Lilley T.M."/>
        </authorList>
    </citation>
    <scope>NUCLEOTIDE SEQUENCE</scope>
    <source>
        <strain evidence="2">BLF_Eptnil</strain>
        <tissue evidence="2">Kidney</tissue>
    </source>
</reference>
<dbReference type="EMBL" id="JAULJE010000019">
    <property type="protein sequence ID" value="KAK1331843.1"/>
    <property type="molecule type" value="Genomic_DNA"/>
</dbReference>
<evidence type="ECO:0000256" key="1">
    <source>
        <dbReference type="SAM" id="SignalP"/>
    </source>
</evidence>
<proteinExistence type="predicted"/>
<accession>A0AA40LHK5</accession>
<gene>
    <name evidence="2" type="ORF">QTO34_007519</name>
</gene>
<dbReference type="AlphaFoldDB" id="A0AA40LHK5"/>
<organism evidence="2 3">
    <name type="scientific">Cnephaeus nilssonii</name>
    <name type="common">Northern bat</name>
    <name type="synonym">Eptesicus nilssonii</name>
    <dbReference type="NCBI Taxonomy" id="3371016"/>
    <lineage>
        <taxon>Eukaryota</taxon>
        <taxon>Metazoa</taxon>
        <taxon>Chordata</taxon>
        <taxon>Craniata</taxon>
        <taxon>Vertebrata</taxon>
        <taxon>Euteleostomi</taxon>
        <taxon>Mammalia</taxon>
        <taxon>Eutheria</taxon>
        <taxon>Laurasiatheria</taxon>
        <taxon>Chiroptera</taxon>
        <taxon>Yangochiroptera</taxon>
        <taxon>Vespertilionidae</taxon>
        <taxon>Cnephaeus</taxon>
    </lineage>
</organism>
<protein>
    <submittedName>
        <fullName evidence="2">Uncharacterized protein</fullName>
    </submittedName>
</protein>
<comment type="caution">
    <text evidence="2">The sequence shown here is derived from an EMBL/GenBank/DDBJ whole genome shotgun (WGS) entry which is preliminary data.</text>
</comment>
<evidence type="ECO:0000313" key="3">
    <source>
        <dbReference type="Proteomes" id="UP001177744"/>
    </source>
</evidence>
<keyword evidence="1" id="KW-0732">Signal</keyword>
<name>A0AA40LHK5_CNENI</name>
<feature type="signal peptide" evidence="1">
    <location>
        <begin position="1"/>
        <end position="26"/>
    </location>
</feature>
<sequence length="172" mass="18624">MNPGHSPCPLAFWNLFWNLLLPSACPSGTFCPPAPALLEPSAPPAPALLGPSAPQRLPFWDLLLPSACPSGNLLPPRRLPFWTFCPPPPPQRLPFWNLLPPAPALLGPSAPSACPSGTFGPWGWEQALAGERGAFWERILGAGPQAQRLLQRMRSFWKVRLRGLGATGTRQV</sequence>
<dbReference type="Proteomes" id="UP001177744">
    <property type="component" value="Unassembled WGS sequence"/>
</dbReference>
<evidence type="ECO:0000313" key="2">
    <source>
        <dbReference type="EMBL" id="KAK1331843.1"/>
    </source>
</evidence>
<feature type="chain" id="PRO_5041463781" evidence="1">
    <location>
        <begin position="27"/>
        <end position="172"/>
    </location>
</feature>
<keyword evidence="3" id="KW-1185">Reference proteome</keyword>